<dbReference type="InterPro" id="IPR006311">
    <property type="entry name" value="TAT_signal"/>
</dbReference>
<evidence type="ECO:0000256" key="7">
    <source>
        <dbReference type="SAM" id="SignalP"/>
    </source>
</evidence>
<sequence>MPTRRTLVAGAVAALATTGLGVTAGPALAAPADGPRATYVVTVDRATPPEQAAERARGLGGSIDHLYTAALRGYAVTLPEAAATRLAGQPGVVAVERDQVVGVDTTQPGVTWGLDRIDQSDLPLSTTYSYTATGARVTAYVIDTGIRSTHTEVANSFRAGFNAVSGKNTTEDCNGHGTHVAGTIGGTTYGVAKDVTLVPVRVLGCNGSGTTSGVVAGIDWVTRDHAAGAPAVANMSLGGGLSTAIDNAVKASIADGVTYAVAAGNDGANACTSSPANVPAALTVAASDRNDVSASFTNHGSCVDLYAPGVGITSAWYTSTTATNTISGTSMATPHVAGVAALYLQGAPTASPAAVAAAVTGGATPGRITGEPAGTPDLLLTSTY</sequence>
<dbReference type="Gene3D" id="3.40.50.200">
    <property type="entry name" value="Peptidase S8/S53 domain"/>
    <property type="match status" value="1"/>
</dbReference>
<dbReference type="SUPFAM" id="SSF54897">
    <property type="entry name" value="Protease propeptides/inhibitors"/>
    <property type="match status" value="1"/>
</dbReference>
<dbReference type="InterPro" id="IPR022398">
    <property type="entry name" value="Peptidase_S8_His-AS"/>
</dbReference>
<feature type="active site" description="Charge relay system" evidence="5">
    <location>
        <position position="143"/>
    </location>
</feature>
<proteinExistence type="inferred from homology"/>
<feature type="active site" description="Charge relay system" evidence="5">
    <location>
        <position position="176"/>
    </location>
</feature>
<evidence type="ECO:0000256" key="3">
    <source>
        <dbReference type="ARBA" id="ARBA00022801"/>
    </source>
</evidence>
<dbReference type="PROSITE" id="PS51892">
    <property type="entry name" value="SUBTILASE"/>
    <property type="match status" value="1"/>
</dbReference>
<dbReference type="InterPro" id="IPR050131">
    <property type="entry name" value="Peptidase_S8_subtilisin-like"/>
</dbReference>
<dbReference type="SUPFAM" id="SSF52743">
    <property type="entry name" value="Subtilisin-like"/>
    <property type="match status" value="1"/>
</dbReference>
<protein>
    <submittedName>
        <fullName evidence="10">Peptidase inhibitor I9</fullName>
    </submittedName>
</protein>
<dbReference type="GO" id="GO:0006508">
    <property type="term" value="P:proteolysis"/>
    <property type="evidence" value="ECO:0007669"/>
    <property type="project" value="UniProtKB-KW"/>
</dbReference>
<dbReference type="Gene3D" id="3.30.70.80">
    <property type="entry name" value="Peptidase S8 propeptide/proteinase inhibitor I9"/>
    <property type="match status" value="1"/>
</dbReference>
<keyword evidence="2 5" id="KW-0645">Protease</keyword>
<evidence type="ECO:0000313" key="11">
    <source>
        <dbReference type="Proteomes" id="UP000199416"/>
    </source>
</evidence>
<dbReference type="FunFam" id="3.40.50.200:FF:000014">
    <property type="entry name" value="Proteinase K"/>
    <property type="match status" value="1"/>
</dbReference>
<dbReference type="GO" id="GO:0005615">
    <property type="term" value="C:extracellular space"/>
    <property type="evidence" value="ECO:0007669"/>
    <property type="project" value="TreeGrafter"/>
</dbReference>
<comment type="similarity">
    <text evidence="1 5 6">Belongs to the peptidase S8 family.</text>
</comment>
<feature type="signal peptide" evidence="7">
    <location>
        <begin position="1"/>
        <end position="29"/>
    </location>
</feature>
<keyword evidence="11" id="KW-1185">Reference proteome</keyword>
<feature type="domain" description="Inhibitor I9" evidence="9">
    <location>
        <begin position="60"/>
        <end position="101"/>
    </location>
</feature>
<dbReference type="GO" id="GO:0004252">
    <property type="term" value="F:serine-type endopeptidase activity"/>
    <property type="evidence" value="ECO:0007669"/>
    <property type="project" value="UniProtKB-UniRule"/>
</dbReference>
<evidence type="ECO:0000256" key="5">
    <source>
        <dbReference type="PROSITE-ProRule" id="PRU01240"/>
    </source>
</evidence>
<name>A0A1G6S9M6_9ACTN</name>
<organism evidence="10 11">
    <name type="scientific">Geodermatophilus telluris</name>
    <dbReference type="NCBI Taxonomy" id="1190417"/>
    <lineage>
        <taxon>Bacteria</taxon>
        <taxon>Bacillati</taxon>
        <taxon>Actinomycetota</taxon>
        <taxon>Actinomycetes</taxon>
        <taxon>Geodermatophilales</taxon>
        <taxon>Geodermatophilaceae</taxon>
        <taxon>Geodermatophilus</taxon>
    </lineage>
</organism>
<dbReference type="Pfam" id="PF05922">
    <property type="entry name" value="Inhibitor_I9"/>
    <property type="match status" value="1"/>
</dbReference>
<dbReference type="PROSITE" id="PS00136">
    <property type="entry name" value="SUBTILASE_ASP"/>
    <property type="match status" value="1"/>
</dbReference>
<evidence type="ECO:0000256" key="6">
    <source>
        <dbReference type="RuleBase" id="RU003355"/>
    </source>
</evidence>
<dbReference type="EMBL" id="FMZF01000005">
    <property type="protein sequence ID" value="SDD13374.1"/>
    <property type="molecule type" value="Genomic_DNA"/>
</dbReference>
<dbReference type="InterPro" id="IPR015500">
    <property type="entry name" value="Peptidase_S8_subtilisin-rel"/>
</dbReference>
<dbReference type="PANTHER" id="PTHR43806:SF11">
    <property type="entry name" value="CEREVISIN-RELATED"/>
    <property type="match status" value="1"/>
</dbReference>
<dbReference type="PROSITE" id="PS00138">
    <property type="entry name" value="SUBTILASE_SER"/>
    <property type="match status" value="1"/>
</dbReference>
<reference evidence="11" key="1">
    <citation type="submission" date="2016-10" db="EMBL/GenBank/DDBJ databases">
        <authorList>
            <person name="Varghese N."/>
            <person name="Submissions S."/>
        </authorList>
    </citation>
    <scope>NUCLEOTIDE SEQUENCE [LARGE SCALE GENOMIC DNA]</scope>
    <source>
        <strain evidence="11">DSM 45421</strain>
    </source>
</reference>
<gene>
    <name evidence="10" type="ORF">SAMN05660690_3507</name>
</gene>
<dbReference type="InterPro" id="IPR034193">
    <property type="entry name" value="PCSK9_ProteinaseK-like"/>
</dbReference>
<dbReference type="AlphaFoldDB" id="A0A1G6S9M6"/>
<dbReference type="PRINTS" id="PR00723">
    <property type="entry name" value="SUBTILISIN"/>
</dbReference>
<keyword evidence="3 5" id="KW-0378">Hydrolase</keyword>
<keyword evidence="4 5" id="KW-0720">Serine protease</keyword>
<dbReference type="PROSITE" id="PS00137">
    <property type="entry name" value="SUBTILASE_HIS"/>
    <property type="match status" value="1"/>
</dbReference>
<evidence type="ECO:0000256" key="2">
    <source>
        <dbReference type="ARBA" id="ARBA00022670"/>
    </source>
</evidence>
<feature type="chain" id="PRO_5011677908" evidence="7">
    <location>
        <begin position="30"/>
        <end position="384"/>
    </location>
</feature>
<dbReference type="PANTHER" id="PTHR43806">
    <property type="entry name" value="PEPTIDASE S8"/>
    <property type="match status" value="1"/>
</dbReference>
<dbReference type="Proteomes" id="UP000199416">
    <property type="component" value="Unassembled WGS sequence"/>
</dbReference>
<feature type="domain" description="Peptidase S8/S53" evidence="8">
    <location>
        <begin position="141"/>
        <end position="363"/>
    </location>
</feature>
<dbReference type="InterPro" id="IPR023828">
    <property type="entry name" value="Peptidase_S8_Ser-AS"/>
</dbReference>
<feature type="active site" description="Charge relay system" evidence="5">
    <location>
        <position position="330"/>
    </location>
</feature>
<keyword evidence="7" id="KW-0732">Signal</keyword>
<dbReference type="InterPro" id="IPR037045">
    <property type="entry name" value="S8pro/Inhibitor_I9_sf"/>
</dbReference>
<dbReference type="RefSeq" id="WP_217637239.1">
    <property type="nucleotide sequence ID" value="NZ_FMZF01000005.1"/>
</dbReference>
<evidence type="ECO:0000313" key="10">
    <source>
        <dbReference type="EMBL" id="SDD13374.1"/>
    </source>
</evidence>
<dbReference type="InterPro" id="IPR010259">
    <property type="entry name" value="S8pro/Inhibitor_I9"/>
</dbReference>
<dbReference type="InterPro" id="IPR000209">
    <property type="entry name" value="Peptidase_S8/S53_dom"/>
</dbReference>
<evidence type="ECO:0000259" key="8">
    <source>
        <dbReference type="Pfam" id="PF00082"/>
    </source>
</evidence>
<dbReference type="InterPro" id="IPR036852">
    <property type="entry name" value="Peptidase_S8/S53_dom_sf"/>
</dbReference>
<dbReference type="PROSITE" id="PS51318">
    <property type="entry name" value="TAT"/>
    <property type="match status" value="1"/>
</dbReference>
<dbReference type="Pfam" id="PF00082">
    <property type="entry name" value="Peptidase_S8"/>
    <property type="match status" value="1"/>
</dbReference>
<accession>A0A1G6S9M6</accession>
<dbReference type="CDD" id="cd04077">
    <property type="entry name" value="Peptidases_S8_PCSK9_ProteinaseK_like"/>
    <property type="match status" value="1"/>
</dbReference>
<evidence type="ECO:0000256" key="4">
    <source>
        <dbReference type="ARBA" id="ARBA00022825"/>
    </source>
</evidence>
<dbReference type="STRING" id="1190417.SAMN05660690_3507"/>
<evidence type="ECO:0000259" key="9">
    <source>
        <dbReference type="Pfam" id="PF05922"/>
    </source>
</evidence>
<evidence type="ECO:0000256" key="1">
    <source>
        <dbReference type="ARBA" id="ARBA00011073"/>
    </source>
</evidence>
<dbReference type="InterPro" id="IPR023827">
    <property type="entry name" value="Peptidase_S8_Asp-AS"/>
</dbReference>